<evidence type="ECO:0000256" key="3">
    <source>
        <dbReference type="ARBA" id="ARBA00023080"/>
    </source>
</evidence>
<protein>
    <recommendedName>
        <fullName evidence="4">dTTP/UTP pyrophosphatase</fullName>
        <shortName evidence="4">dTTPase/UTPase</shortName>
        <ecNumber evidence="4">3.6.1.9</ecNumber>
    </recommendedName>
    <alternativeName>
        <fullName evidence="4">Nucleoside triphosphate pyrophosphatase</fullName>
    </alternativeName>
    <alternativeName>
        <fullName evidence="4">Nucleotide pyrophosphatase</fullName>
        <shortName evidence="4">Nucleotide PPase</shortName>
    </alternativeName>
</protein>
<comment type="cofactor">
    <cofactor evidence="1 4">
        <name>a divalent metal cation</name>
        <dbReference type="ChEBI" id="CHEBI:60240"/>
    </cofactor>
</comment>
<dbReference type="HAMAP" id="MF_00528">
    <property type="entry name" value="Maf"/>
    <property type="match status" value="1"/>
</dbReference>
<comment type="caution">
    <text evidence="5">The sequence shown here is derived from an EMBL/GenBank/DDBJ whole genome shotgun (WGS) entry which is preliminary data.</text>
</comment>
<dbReference type="GO" id="GO:0009117">
    <property type="term" value="P:nucleotide metabolic process"/>
    <property type="evidence" value="ECO:0007669"/>
    <property type="project" value="UniProtKB-KW"/>
</dbReference>
<comment type="caution">
    <text evidence="4">Lacks conserved residue(s) required for the propagation of feature annotation.</text>
</comment>
<comment type="similarity">
    <text evidence="4">Belongs to the Maf family. YhdE subfamily.</text>
</comment>
<dbReference type="PANTHER" id="PTHR43213:SF5">
    <property type="entry name" value="BIFUNCTIONAL DTTP_UTP PYROPHOSPHATASE_METHYLTRANSFERASE PROTEIN-RELATED"/>
    <property type="match status" value="1"/>
</dbReference>
<dbReference type="InterPro" id="IPR003697">
    <property type="entry name" value="Maf-like"/>
</dbReference>
<dbReference type="RefSeq" id="WP_160343660.1">
    <property type="nucleotide sequence ID" value="NZ_WKJZ01000001.1"/>
</dbReference>
<dbReference type="GO" id="GO:0047429">
    <property type="term" value="F:nucleoside triphosphate diphosphatase activity"/>
    <property type="evidence" value="ECO:0007669"/>
    <property type="project" value="UniProtKB-EC"/>
</dbReference>
<feature type="site" description="Important for substrate specificity" evidence="4">
    <location>
        <position position="73"/>
    </location>
</feature>
<keyword evidence="4" id="KW-0963">Cytoplasm</keyword>
<sequence length="195" mass="20836">MPTLYLASGSPRRRELLSQIGVPFHIHSLPIDENVLPGEAPLAYVERLARAKAQVALASLGQDRQAVALGADTSVVLDGRILGKPLDREDCLATLRALSGRTHQVLTAVALASHERLTCRVVCSEVSFRSLSDAELAAYWASGEPRDKAGGYAIQGLAGIFVRQLQGSYSAVVGLPLCETAELLGEFGIACWQQV</sequence>
<reference evidence="5 6" key="1">
    <citation type="submission" date="2019-11" db="EMBL/GenBank/DDBJ databases">
        <title>Pseudomonas flavidum sp. nov., isolated from Baiyang Lake.</title>
        <authorList>
            <person name="Zhao Y."/>
        </authorList>
    </citation>
    <scope>NUCLEOTIDE SEQUENCE [LARGE SCALE GENOMIC DNA]</scope>
    <source>
        <strain evidence="6">R-22-3 w-18</strain>
    </source>
</reference>
<accession>A0A6I4KW30</accession>
<comment type="catalytic activity">
    <reaction evidence="4">
        <text>dTTP + H2O = dTMP + diphosphate + H(+)</text>
        <dbReference type="Rhea" id="RHEA:28534"/>
        <dbReference type="ChEBI" id="CHEBI:15377"/>
        <dbReference type="ChEBI" id="CHEBI:15378"/>
        <dbReference type="ChEBI" id="CHEBI:33019"/>
        <dbReference type="ChEBI" id="CHEBI:37568"/>
        <dbReference type="ChEBI" id="CHEBI:63528"/>
        <dbReference type="EC" id="3.6.1.9"/>
    </reaction>
</comment>
<evidence type="ECO:0000256" key="2">
    <source>
        <dbReference type="ARBA" id="ARBA00022801"/>
    </source>
</evidence>
<comment type="function">
    <text evidence="4">Nucleoside triphosphate pyrophosphatase that hydrolyzes dTTP and UTP. May have a dual role in cell division arrest and in preventing the incorporation of modified nucleotides into cellular nucleic acids.</text>
</comment>
<dbReference type="Gene3D" id="3.90.950.10">
    <property type="match status" value="1"/>
</dbReference>
<comment type="catalytic activity">
    <reaction evidence="4">
        <text>UTP + H2O = UMP + diphosphate + H(+)</text>
        <dbReference type="Rhea" id="RHEA:29395"/>
        <dbReference type="ChEBI" id="CHEBI:15377"/>
        <dbReference type="ChEBI" id="CHEBI:15378"/>
        <dbReference type="ChEBI" id="CHEBI:33019"/>
        <dbReference type="ChEBI" id="CHEBI:46398"/>
        <dbReference type="ChEBI" id="CHEBI:57865"/>
        <dbReference type="EC" id="3.6.1.9"/>
    </reaction>
</comment>
<feature type="active site" description="Proton acceptor" evidence="4">
    <location>
        <position position="72"/>
    </location>
</feature>
<dbReference type="SUPFAM" id="SSF52972">
    <property type="entry name" value="ITPase-like"/>
    <property type="match status" value="1"/>
</dbReference>
<feature type="site" description="Important for substrate specificity" evidence="4">
    <location>
        <position position="12"/>
    </location>
</feature>
<keyword evidence="2 4" id="KW-0378">Hydrolase</keyword>
<dbReference type="AlphaFoldDB" id="A0A6I4KW30"/>
<dbReference type="EMBL" id="WKJZ01000001">
    <property type="protein sequence ID" value="MVW74726.1"/>
    <property type="molecule type" value="Genomic_DNA"/>
</dbReference>
<evidence type="ECO:0000256" key="4">
    <source>
        <dbReference type="HAMAP-Rule" id="MF_00528"/>
    </source>
</evidence>
<feature type="site" description="Important for substrate specificity" evidence="4">
    <location>
        <position position="155"/>
    </location>
</feature>
<evidence type="ECO:0000313" key="6">
    <source>
        <dbReference type="Proteomes" id="UP000429555"/>
    </source>
</evidence>
<keyword evidence="3 4" id="KW-0546">Nucleotide metabolism</keyword>
<dbReference type="PANTHER" id="PTHR43213">
    <property type="entry name" value="BIFUNCTIONAL DTTP/UTP PYROPHOSPHATASE/METHYLTRANSFERASE PROTEIN-RELATED"/>
    <property type="match status" value="1"/>
</dbReference>
<keyword evidence="6" id="KW-1185">Reference proteome</keyword>
<dbReference type="NCBIfam" id="TIGR00172">
    <property type="entry name" value="maf"/>
    <property type="match status" value="1"/>
</dbReference>
<dbReference type="PIRSF" id="PIRSF006305">
    <property type="entry name" value="Maf"/>
    <property type="match status" value="1"/>
</dbReference>
<evidence type="ECO:0000256" key="1">
    <source>
        <dbReference type="ARBA" id="ARBA00001968"/>
    </source>
</evidence>
<dbReference type="CDD" id="cd00555">
    <property type="entry name" value="Maf"/>
    <property type="match status" value="1"/>
</dbReference>
<evidence type="ECO:0000313" key="5">
    <source>
        <dbReference type="EMBL" id="MVW74726.1"/>
    </source>
</evidence>
<dbReference type="Proteomes" id="UP000429555">
    <property type="component" value="Unassembled WGS sequence"/>
</dbReference>
<comment type="subcellular location">
    <subcellularLocation>
        <location evidence="4">Cytoplasm</location>
    </subcellularLocation>
</comment>
<proteinExistence type="inferred from homology"/>
<dbReference type="Pfam" id="PF02545">
    <property type="entry name" value="Maf"/>
    <property type="match status" value="1"/>
</dbReference>
<name>A0A6I4KW30_9PSED</name>
<organism evidence="5 6">
    <name type="scientific">Pseudomonas xionganensis</name>
    <dbReference type="NCBI Taxonomy" id="2654845"/>
    <lineage>
        <taxon>Bacteria</taxon>
        <taxon>Pseudomonadati</taxon>
        <taxon>Pseudomonadota</taxon>
        <taxon>Gammaproteobacteria</taxon>
        <taxon>Pseudomonadales</taxon>
        <taxon>Pseudomonadaceae</taxon>
        <taxon>Pseudomonas</taxon>
    </lineage>
</organism>
<dbReference type="InterPro" id="IPR029001">
    <property type="entry name" value="ITPase-like_fam"/>
</dbReference>
<dbReference type="EC" id="3.6.1.9" evidence="4"/>
<dbReference type="GO" id="GO:0005737">
    <property type="term" value="C:cytoplasm"/>
    <property type="evidence" value="ECO:0007669"/>
    <property type="project" value="UniProtKB-SubCell"/>
</dbReference>
<gene>
    <name evidence="5" type="ORF">GJV18_05295</name>
</gene>